<dbReference type="SMART" id="SM00260">
    <property type="entry name" value="CheW"/>
    <property type="match status" value="1"/>
</dbReference>
<dbReference type="PANTHER" id="PTHR22617:SF43">
    <property type="entry name" value="PROTEIN PILI"/>
    <property type="match status" value="1"/>
</dbReference>
<keyword evidence="3" id="KW-1185">Reference proteome</keyword>
<dbReference type="InterPro" id="IPR039315">
    <property type="entry name" value="CheW"/>
</dbReference>
<protein>
    <submittedName>
        <fullName evidence="2">Chemotaxis protein CheW</fullName>
    </submittedName>
</protein>
<dbReference type="AlphaFoldDB" id="A0A2S7XSJ7"/>
<dbReference type="GO" id="GO:0007165">
    <property type="term" value="P:signal transduction"/>
    <property type="evidence" value="ECO:0007669"/>
    <property type="project" value="InterPro"/>
</dbReference>
<dbReference type="PANTHER" id="PTHR22617">
    <property type="entry name" value="CHEMOTAXIS SENSOR HISTIDINE KINASE-RELATED"/>
    <property type="match status" value="1"/>
</dbReference>
<proteinExistence type="predicted"/>
<evidence type="ECO:0000313" key="3">
    <source>
        <dbReference type="Proteomes" id="UP000239936"/>
    </source>
</evidence>
<name>A0A2S7XSJ7_9GAMM</name>
<dbReference type="PROSITE" id="PS50851">
    <property type="entry name" value="CHEW"/>
    <property type="match status" value="1"/>
</dbReference>
<dbReference type="EMBL" id="PPGH01000035">
    <property type="protein sequence ID" value="PQJ96382.1"/>
    <property type="molecule type" value="Genomic_DNA"/>
</dbReference>
<organism evidence="2 3">
    <name type="scientific">Chromatium okenii</name>
    <dbReference type="NCBI Taxonomy" id="61644"/>
    <lineage>
        <taxon>Bacteria</taxon>
        <taxon>Pseudomonadati</taxon>
        <taxon>Pseudomonadota</taxon>
        <taxon>Gammaproteobacteria</taxon>
        <taxon>Chromatiales</taxon>
        <taxon>Chromatiaceae</taxon>
        <taxon>Chromatium</taxon>
    </lineage>
</organism>
<dbReference type="GO" id="GO:0005829">
    <property type="term" value="C:cytosol"/>
    <property type="evidence" value="ECO:0007669"/>
    <property type="project" value="TreeGrafter"/>
</dbReference>
<dbReference type="Proteomes" id="UP000239936">
    <property type="component" value="Unassembled WGS sequence"/>
</dbReference>
<evidence type="ECO:0000313" key="2">
    <source>
        <dbReference type="EMBL" id="PQJ96382.1"/>
    </source>
</evidence>
<dbReference type="Gene3D" id="2.40.50.180">
    <property type="entry name" value="CheA-289, Domain 4"/>
    <property type="match status" value="1"/>
</dbReference>
<feature type="domain" description="CheW-like" evidence="1">
    <location>
        <begin position="38"/>
        <end position="194"/>
    </location>
</feature>
<reference evidence="2 3" key="1">
    <citation type="submission" date="2018-01" db="EMBL/GenBank/DDBJ databases">
        <title>The complete genome sequence of Chromatium okenii LaCa, a purple sulfur bacterium with a turbulent life.</title>
        <authorList>
            <person name="Luedin S.M."/>
            <person name="Liechti N."/>
            <person name="Storelli N."/>
            <person name="Danza F."/>
            <person name="Wittwer M."/>
            <person name="Pothier J.F."/>
            <person name="Tonolla M.A."/>
        </authorList>
    </citation>
    <scope>NUCLEOTIDE SEQUENCE [LARGE SCALE GENOMIC DNA]</scope>
    <source>
        <strain evidence="2 3">LaCa</strain>
    </source>
</reference>
<dbReference type="Pfam" id="PF01584">
    <property type="entry name" value="CheW"/>
    <property type="match status" value="1"/>
</dbReference>
<gene>
    <name evidence="2" type="ORF">CXB77_08645</name>
</gene>
<accession>A0A2S7XSJ7</accession>
<sequence length="199" mass="22473">MARSDRIRTDLHVLIRNLDERCRTSIAAAPDPSKPPTQWTAVLFLVRTQHFLTPLEQVSEVLEMPRDITRVPGTKPWLVGVANNRGVLLPIFHLATFMEQTRQQPSSPHTEFNHERRREGRSRERVLVIRQDELPCGLIVSEAIGMRSIQFNTRTTVVPDGFGACQPYIDASFLFDGAPVPVIRLARLITDPLFQAANG</sequence>
<dbReference type="SUPFAM" id="SSF50341">
    <property type="entry name" value="CheW-like"/>
    <property type="match status" value="1"/>
</dbReference>
<dbReference type="InterPro" id="IPR002545">
    <property type="entry name" value="CheW-lke_dom"/>
</dbReference>
<evidence type="ECO:0000259" key="1">
    <source>
        <dbReference type="PROSITE" id="PS50851"/>
    </source>
</evidence>
<comment type="caution">
    <text evidence="2">The sequence shown here is derived from an EMBL/GenBank/DDBJ whole genome shotgun (WGS) entry which is preliminary data.</text>
</comment>
<dbReference type="RefSeq" id="WP_105073572.1">
    <property type="nucleotide sequence ID" value="NZ_PPGH01000035.1"/>
</dbReference>
<dbReference type="InterPro" id="IPR036061">
    <property type="entry name" value="CheW-like_dom_sf"/>
</dbReference>
<dbReference type="OrthoDB" id="5298045at2"/>
<dbReference type="GO" id="GO:0006935">
    <property type="term" value="P:chemotaxis"/>
    <property type="evidence" value="ECO:0007669"/>
    <property type="project" value="InterPro"/>
</dbReference>